<keyword evidence="7" id="KW-1185">Reference proteome</keyword>
<protein>
    <submittedName>
        <fullName evidence="6">DNA-binding transcriptional LysR family regulator</fullName>
    </submittedName>
</protein>
<dbReference type="AlphaFoldDB" id="A0A840RTQ7"/>
<evidence type="ECO:0000256" key="4">
    <source>
        <dbReference type="ARBA" id="ARBA00023163"/>
    </source>
</evidence>
<evidence type="ECO:0000256" key="3">
    <source>
        <dbReference type="ARBA" id="ARBA00023125"/>
    </source>
</evidence>
<evidence type="ECO:0000259" key="5">
    <source>
        <dbReference type="PROSITE" id="PS50931"/>
    </source>
</evidence>
<dbReference type="RefSeq" id="WP_168056217.1">
    <property type="nucleotide sequence ID" value="NZ_JAAOZT010000009.1"/>
</dbReference>
<dbReference type="GO" id="GO:0006351">
    <property type="term" value="P:DNA-templated transcription"/>
    <property type="evidence" value="ECO:0007669"/>
    <property type="project" value="TreeGrafter"/>
</dbReference>
<reference evidence="6 7" key="1">
    <citation type="submission" date="2020-08" db="EMBL/GenBank/DDBJ databases">
        <title>Genomic Encyclopedia of Type Strains, Phase IV (KMG-IV): sequencing the most valuable type-strain genomes for metagenomic binning, comparative biology and taxonomic classification.</title>
        <authorList>
            <person name="Goeker M."/>
        </authorList>
    </citation>
    <scope>NUCLEOTIDE SEQUENCE [LARGE SCALE GENOMIC DNA]</scope>
    <source>
        <strain evidence="6 7">DSM 23240</strain>
    </source>
</reference>
<gene>
    <name evidence="6" type="ORF">HNR39_001681</name>
</gene>
<dbReference type="Proteomes" id="UP000571084">
    <property type="component" value="Unassembled WGS sequence"/>
</dbReference>
<dbReference type="SUPFAM" id="SSF46785">
    <property type="entry name" value="Winged helix' DNA-binding domain"/>
    <property type="match status" value="1"/>
</dbReference>
<dbReference type="CDD" id="cd08422">
    <property type="entry name" value="PBP2_CrgA_like"/>
    <property type="match status" value="1"/>
</dbReference>
<dbReference type="GO" id="GO:0043565">
    <property type="term" value="F:sequence-specific DNA binding"/>
    <property type="evidence" value="ECO:0007669"/>
    <property type="project" value="TreeGrafter"/>
</dbReference>
<feature type="domain" description="HTH lysR-type" evidence="5">
    <location>
        <begin position="1"/>
        <end position="59"/>
    </location>
</feature>
<dbReference type="InterPro" id="IPR058163">
    <property type="entry name" value="LysR-type_TF_proteobact-type"/>
</dbReference>
<dbReference type="Pfam" id="PF03466">
    <property type="entry name" value="LysR_substrate"/>
    <property type="match status" value="1"/>
</dbReference>
<proteinExistence type="inferred from homology"/>
<comment type="caution">
    <text evidence="6">The sequence shown here is derived from an EMBL/GenBank/DDBJ whole genome shotgun (WGS) entry which is preliminary data.</text>
</comment>
<evidence type="ECO:0000313" key="7">
    <source>
        <dbReference type="Proteomes" id="UP000571084"/>
    </source>
</evidence>
<keyword evidence="2" id="KW-0805">Transcription regulation</keyword>
<dbReference type="Gene3D" id="3.40.190.290">
    <property type="match status" value="1"/>
</dbReference>
<dbReference type="FunFam" id="1.10.10.10:FF:000001">
    <property type="entry name" value="LysR family transcriptional regulator"/>
    <property type="match status" value="1"/>
</dbReference>
<keyword evidence="4" id="KW-0804">Transcription</keyword>
<dbReference type="PANTHER" id="PTHR30537:SF35">
    <property type="entry name" value="TRANSCRIPTIONAL REGULATORY PROTEIN"/>
    <property type="match status" value="1"/>
</dbReference>
<keyword evidence="3 6" id="KW-0238">DNA-binding</keyword>
<dbReference type="InterPro" id="IPR036390">
    <property type="entry name" value="WH_DNA-bd_sf"/>
</dbReference>
<sequence length="307" mass="33726">MDRLRCIEVFNEVARSRSFSAAALRLGIAKGNVTKHVAWLEELLGAQLLSRTTKSVSLTEAGLSLLESGQDLLDRFEEVEDAVRGAVQSPKGTIRIGTPPSFGAAHLVPLITTFSSLHRDIQFALHLDDGKLDLVSEGLDLSVRIAPSLKDTSLVAQKLGSAPQMLVASQAYLAANGEPQTPLDLSRHDCLVNALKAPTNFWTFTGPEGERSVRVSGTMRSDFGEPLRHAAMLGHGISMHPTYMVAQDIRENRLKIVLPVYTPTGLDIYAVYPSRRNMPGRVRLFLEFLREHFDAASARQAETPMQR</sequence>
<dbReference type="PANTHER" id="PTHR30537">
    <property type="entry name" value="HTH-TYPE TRANSCRIPTIONAL REGULATOR"/>
    <property type="match status" value="1"/>
</dbReference>
<name>A0A840RTQ7_9BURK</name>
<dbReference type="InterPro" id="IPR005119">
    <property type="entry name" value="LysR_subst-bd"/>
</dbReference>
<evidence type="ECO:0000313" key="6">
    <source>
        <dbReference type="EMBL" id="MBB5199849.1"/>
    </source>
</evidence>
<evidence type="ECO:0000256" key="2">
    <source>
        <dbReference type="ARBA" id="ARBA00023015"/>
    </source>
</evidence>
<dbReference type="Pfam" id="PF00126">
    <property type="entry name" value="HTH_1"/>
    <property type="match status" value="1"/>
</dbReference>
<organism evidence="6 7">
    <name type="scientific">Glaciimonas immobilis</name>
    <dbReference type="NCBI Taxonomy" id="728004"/>
    <lineage>
        <taxon>Bacteria</taxon>
        <taxon>Pseudomonadati</taxon>
        <taxon>Pseudomonadota</taxon>
        <taxon>Betaproteobacteria</taxon>
        <taxon>Burkholderiales</taxon>
        <taxon>Oxalobacteraceae</taxon>
        <taxon>Glaciimonas</taxon>
    </lineage>
</organism>
<dbReference type="Gene3D" id="1.10.10.10">
    <property type="entry name" value="Winged helix-like DNA-binding domain superfamily/Winged helix DNA-binding domain"/>
    <property type="match status" value="1"/>
</dbReference>
<evidence type="ECO:0000256" key="1">
    <source>
        <dbReference type="ARBA" id="ARBA00009437"/>
    </source>
</evidence>
<dbReference type="InterPro" id="IPR000847">
    <property type="entry name" value="LysR_HTH_N"/>
</dbReference>
<dbReference type="InterPro" id="IPR036388">
    <property type="entry name" value="WH-like_DNA-bd_sf"/>
</dbReference>
<dbReference type="EMBL" id="JACHHQ010000003">
    <property type="protein sequence ID" value="MBB5199849.1"/>
    <property type="molecule type" value="Genomic_DNA"/>
</dbReference>
<accession>A0A840RTQ7</accession>
<comment type="similarity">
    <text evidence="1">Belongs to the LysR transcriptional regulatory family.</text>
</comment>
<dbReference type="PROSITE" id="PS50931">
    <property type="entry name" value="HTH_LYSR"/>
    <property type="match status" value="1"/>
</dbReference>
<dbReference type="SUPFAM" id="SSF53850">
    <property type="entry name" value="Periplasmic binding protein-like II"/>
    <property type="match status" value="1"/>
</dbReference>
<dbReference type="GO" id="GO:0003700">
    <property type="term" value="F:DNA-binding transcription factor activity"/>
    <property type="evidence" value="ECO:0007669"/>
    <property type="project" value="InterPro"/>
</dbReference>